<feature type="compositionally biased region" description="Low complexity" evidence="1">
    <location>
        <begin position="11"/>
        <end position="29"/>
    </location>
</feature>
<dbReference type="InterPro" id="IPR051791">
    <property type="entry name" value="Pra-immunoreactive"/>
</dbReference>
<dbReference type="RefSeq" id="WP_274202732.1">
    <property type="nucleotide sequence ID" value="NZ_JAQZAO010000011.1"/>
</dbReference>
<evidence type="ECO:0008006" key="5">
    <source>
        <dbReference type="Google" id="ProtNLM"/>
    </source>
</evidence>
<keyword evidence="2" id="KW-0812">Transmembrane</keyword>
<feature type="transmembrane region" description="Helical" evidence="2">
    <location>
        <begin position="105"/>
        <end position="130"/>
    </location>
</feature>
<sequence>MSWFREWLDGSAPPSDTPSRAASDAAAGTADRRATRPPEAPRPTPAREAPESEGHPGERFGLPERGPGSVATLGRRGAQFLLDAVVAGLLAGLFTYPALPQNWSLLTWALIMVVPVAIVGATPAMVLLGLRVVRLDRPEKAGVGLLWTLVRTASVFFVIPALIVDRDSRGVHDRASRTVVVRTR</sequence>
<feature type="transmembrane region" description="Helical" evidence="2">
    <location>
        <begin position="142"/>
        <end position="163"/>
    </location>
</feature>
<proteinExistence type="predicted"/>
<organism evidence="3 4">
    <name type="scientific">Actinomycetospora lemnae</name>
    <dbReference type="NCBI Taxonomy" id="3019891"/>
    <lineage>
        <taxon>Bacteria</taxon>
        <taxon>Bacillati</taxon>
        <taxon>Actinomycetota</taxon>
        <taxon>Actinomycetes</taxon>
        <taxon>Pseudonocardiales</taxon>
        <taxon>Pseudonocardiaceae</taxon>
        <taxon>Actinomycetospora</taxon>
    </lineage>
</organism>
<feature type="region of interest" description="Disordered" evidence="1">
    <location>
        <begin position="1"/>
        <end position="68"/>
    </location>
</feature>
<feature type="compositionally biased region" description="Basic and acidic residues" evidence="1">
    <location>
        <begin position="48"/>
        <end position="62"/>
    </location>
</feature>
<evidence type="ECO:0000313" key="3">
    <source>
        <dbReference type="EMBL" id="MDD7968202.1"/>
    </source>
</evidence>
<keyword evidence="4" id="KW-1185">Reference proteome</keyword>
<protein>
    <recommendedName>
        <fullName evidence="5">RDD family protein</fullName>
    </recommendedName>
</protein>
<reference evidence="3 4" key="1">
    <citation type="submission" date="2023-02" db="EMBL/GenBank/DDBJ databases">
        <title>Genome sequencing required for Actinomycetospora new species description.</title>
        <authorList>
            <person name="Saimee Y."/>
            <person name="Duangmal K."/>
        </authorList>
    </citation>
    <scope>NUCLEOTIDE SEQUENCE [LARGE SCALE GENOMIC DNA]</scope>
    <source>
        <strain evidence="3 4">DW7H6</strain>
    </source>
</reference>
<dbReference type="PANTHER" id="PTHR36115">
    <property type="entry name" value="PROLINE-RICH ANTIGEN HOMOLOG-RELATED"/>
    <property type="match status" value="1"/>
</dbReference>
<gene>
    <name evidence="3" type="ORF">PGB27_22885</name>
</gene>
<dbReference type="PANTHER" id="PTHR36115:SF6">
    <property type="entry name" value="PROLINE-RICH ANTIGEN HOMOLOG"/>
    <property type="match status" value="1"/>
</dbReference>
<keyword evidence="2" id="KW-1133">Transmembrane helix</keyword>
<feature type="transmembrane region" description="Helical" evidence="2">
    <location>
        <begin position="80"/>
        <end position="99"/>
    </location>
</feature>
<name>A0ABT5SZB4_9PSEU</name>
<evidence type="ECO:0000256" key="2">
    <source>
        <dbReference type="SAM" id="Phobius"/>
    </source>
</evidence>
<comment type="caution">
    <text evidence="3">The sequence shown here is derived from an EMBL/GenBank/DDBJ whole genome shotgun (WGS) entry which is preliminary data.</text>
</comment>
<dbReference type="EMBL" id="JAQZAO010000011">
    <property type="protein sequence ID" value="MDD7968202.1"/>
    <property type="molecule type" value="Genomic_DNA"/>
</dbReference>
<evidence type="ECO:0000313" key="4">
    <source>
        <dbReference type="Proteomes" id="UP001300763"/>
    </source>
</evidence>
<dbReference type="Proteomes" id="UP001300763">
    <property type="component" value="Unassembled WGS sequence"/>
</dbReference>
<accession>A0ABT5SZB4</accession>
<evidence type="ECO:0000256" key="1">
    <source>
        <dbReference type="SAM" id="MobiDB-lite"/>
    </source>
</evidence>
<keyword evidence="2" id="KW-0472">Membrane</keyword>